<organism evidence="9 10">
    <name type="scientific">Acrobeloides nanus</name>
    <dbReference type="NCBI Taxonomy" id="290746"/>
    <lineage>
        <taxon>Eukaryota</taxon>
        <taxon>Metazoa</taxon>
        <taxon>Ecdysozoa</taxon>
        <taxon>Nematoda</taxon>
        <taxon>Chromadorea</taxon>
        <taxon>Rhabditida</taxon>
        <taxon>Tylenchina</taxon>
        <taxon>Cephalobomorpha</taxon>
        <taxon>Cephaloboidea</taxon>
        <taxon>Cephalobidae</taxon>
        <taxon>Acrobeloides</taxon>
    </lineage>
</organism>
<dbReference type="CDD" id="cd20628">
    <property type="entry name" value="CYP4"/>
    <property type="match status" value="1"/>
</dbReference>
<dbReference type="WBParaSite" id="ACRNAN_scaffold2644.g31949.t1">
    <property type="protein sequence ID" value="ACRNAN_scaffold2644.g31949.t1"/>
    <property type="gene ID" value="ACRNAN_scaffold2644.g31949"/>
</dbReference>
<evidence type="ECO:0000256" key="8">
    <source>
        <dbReference type="SAM" id="MobiDB-lite"/>
    </source>
</evidence>
<dbReference type="PANTHER" id="PTHR24291">
    <property type="entry name" value="CYTOCHROME P450 FAMILY 4"/>
    <property type="match status" value="1"/>
</dbReference>
<dbReference type="GO" id="GO:0005506">
    <property type="term" value="F:iron ion binding"/>
    <property type="evidence" value="ECO:0007669"/>
    <property type="project" value="InterPro"/>
</dbReference>
<keyword evidence="4 6" id="KW-0408">Iron</keyword>
<evidence type="ECO:0000313" key="9">
    <source>
        <dbReference type="Proteomes" id="UP000887540"/>
    </source>
</evidence>
<dbReference type="PROSITE" id="PS00086">
    <property type="entry name" value="CYTOCHROME_P450"/>
    <property type="match status" value="1"/>
</dbReference>
<dbReference type="GO" id="GO:0004497">
    <property type="term" value="F:monooxygenase activity"/>
    <property type="evidence" value="ECO:0007669"/>
    <property type="project" value="UniProtKB-KW"/>
</dbReference>
<evidence type="ECO:0000313" key="10">
    <source>
        <dbReference type="WBParaSite" id="ACRNAN_scaffold2644.g31949.t1"/>
    </source>
</evidence>
<reference evidence="10" key="1">
    <citation type="submission" date="2022-11" db="UniProtKB">
        <authorList>
            <consortium name="WormBaseParasite"/>
        </authorList>
    </citation>
    <scope>IDENTIFICATION</scope>
</reference>
<dbReference type="PRINTS" id="PR00463">
    <property type="entry name" value="EP450I"/>
</dbReference>
<feature type="binding site" description="axial binding residue" evidence="6">
    <location>
        <position position="421"/>
    </location>
    <ligand>
        <name>heme</name>
        <dbReference type="ChEBI" id="CHEBI:30413"/>
    </ligand>
    <ligandPart>
        <name>Fe</name>
        <dbReference type="ChEBI" id="CHEBI:18248"/>
    </ligandPart>
</feature>
<accession>A0A914DGQ5</accession>
<evidence type="ECO:0000256" key="1">
    <source>
        <dbReference type="ARBA" id="ARBA00001971"/>
    </source>
</evidence>
<name>A0A914DGQ5_9BILA</name>
<keyword evidence="3 6" id="KW-0349">Heme</keyword>
<dbReference type="InterPro" id="IPR036396">
    <property type="entry name" value="Cyt_P450_sf"/>
</dbReference>
<feature type="compositionally biased region" description="Basic and acidic residues" evidence="8">
    <location>
        <begin position="227"/>
        <end position="238"/>
    </location>
</feature>
<comment type="similarity">
    <text evidence="2 7">Belongs to the cytochrome P450 family.</text>
</comment>
<comment type="cofactor">
    <cofactor evidence="1 6">
        <name>heme</name>
        <dbReference type="ChEBI" id="CHEBI:30413"/>
    </cofactor>
</comment>
<proteinExistence type="inferred from homology"/>
<evidence type="ECO:0000256" key="2">
    <source>
        <dbReference type="ARBA" id="ARBA00010617"/>
    </source>
</evidence>
<keyword evidence="5 7" id="KW-0503">Monooxygenase</keyword>
<evidence type="ECO:0000256" key="3">
    <source>
        <dbReference type="ARBA" id="ARBA00022617"/>
    </source>
</evidence>
<dbReference type="Pfam" id="PF00067">
    <property type="entry name" value="p450"/>
    <property type="match status" value="1"/>
</dbReference>
<dbReference type="InterPro" id="IPR001128">
    <property type="entry name" value="Cyt_P450"/>
</dbReference>
<dbReference type="Gene3D" id="1.10.630.10">
    <property type="entry name" value="Cytochrome P450"/>
    <property type="match status" value="1"/>
</dbReference>
<dbReference type="Proteomes" id="UP000887540">
    <property type="component" value="Unplaced"/>
</dbReference>
<dbReference type="AlphaFoldDB" id="A0A914DGQ5"/>
<dbReference type="InterPro" id="IPR017972">
    <property type="entry name" value="Cyt_P450_CS"/>
</dbReference>
<evidence type="ECO:0000256" key="4">
    <source>
        <dbReference type="ARBA" id="ARBA00023004"/>
    </source>
</evidence>
<keyword evidence="7" id="KW-0560">Oxidoreductase</keyword>
<evidence type="ECO:0000256" key="7">
    <source>
        <dbReference type="RuleBase" id="RU000461"/>
    </source>
</evidence>
<dbReference type="PRINTS" id="PR00385">
    <property type="entry name" value="P450"/>
</dbReference>
<dbReference type="InterPro" id="IPR002401">
    <property type="entry name" value="Cyt_P450_E_grp-I"/>
</dbReference>
<dbReference type="GO" id="GO:0016705">
    <property type="term" value="F:oxidoreductase activity, acting on paired donors, with incorporation or reduction of molecular oxygen"/>
    <property type="evidence" value="ECO:0007669"/>
    <property type="project" value="InterPro"/>
</dbReference>
<keyword evidence="6 7" id="KW-0479">Metal-binding</keyword>
<keyword evidence="9" id="KW-1185">Reference proteome</keyword>
<dbReference type="PANTHER" id="PTHR24291:SF128">
    <property type="entry name" value="CYTOCHROME P450"/>
    <property type="match status" value="1"/>
</dbReference>
<dbReference type="GO" id="GO:0020037">
    <property type="term" value="F:heme binding"/>
    <property type="evidence" value="ECO:0007669"/>
    <property type="project" value="InterPro"/>
</dbReference>
<evidence type="ECO:0000256" key="5">
    <source>
        <dbReference type="ARBA" id="ARBA00023033"/>
    </source>
</evidence>
<evidence type="ECO:0000256" key="6">
    <source>
        <dbReference type="PIRSR" id="PIRSR602401-1"/>
    </source>
</evidence>
<sequence>MPILGSTWMLKWKITELTEQLFEWVSVFTAENQGAISVWVGPQPMVILLRPDYIKALLESNIVLTKGTEYEIMKNWLGLGLLLSTGDKWRNRRKLLTPAFHFSILNSFVSIYDKEAQIFIQQIGKYAGTKEIFDIFPFIKRCALDIICETSMGTKINAQTNHNHPYVKGVRRMNVLSFMYSRMPWMWIKPIWYASGYGGEYDRTLKLVTDFTRKVIEERKKEFLEKQRKISESTESSHENGISMPTKSNSRKSAFLDLLLSVQEEGLLTDEDIREEVDTFMFEGHDTTSSGMGWTLWCLAHHPKHQERVIQELDEVFGDSERPCTPDDLKELKYLENCIKEAMRLFPPVPMYTRLMEQDFECNDITIPKGATVFVSPMVVHRSISLWQKCQGYHPENFSEEFNLQRHPFAYIPFSAGPRNCIGQKFALMEEKTVLSWFFRHFKVEAELPMMENYPLLQVITVPSRGFPVKIIRRK</sequence>
<dbReference type="InterPro" id="IPR050196">
    <property type="entry name" value="Cytochrome_P450_Monoox"/>
</dbReference>
<dbReference type="SUPFAM" id="SSF48264">
    <property type="entry name" value="Cytochrome P450"/>
    <property type="match status" value="1"/>
</dbReference>
<feature type="region of interest" description="Disordered" evidence="8">
    <location>
        <begin position="227"/>
        <end position="247"/>
    </location>
</feature>
<protein>
    <submittedName>
        <fullName evidence="10">Cytochrome P450</fullName>
    </submittedName>
</protein>